<dbReference type="Pfam" id="PF00005">
    <property type="entry name" value="ABC_tran"/>
    <property type="match status" value="1"/>
</dbReference>
<keyword evidence="9" id="KW-0472">Membrane</keyword>
<comment type="caution">
    <text evidence="12">The sequence shown here is derived from an EMBL/GenBank/DDBJ whole genome shotgun (WGS) entry which is preliminary data.</text>
</comment>
<feature type="domain" description="ABC transporter" evidence="11">
    <location>
        <begin position="34"/>
        <end position="315"/>
    </location>
</feature>
<keyword evidence="13" id="KW-1185">Reference proteome</keyword>
<keyword evidence="6" id="KW-0547">Nucleotide-binding</keyword>
<comment type="similarity">
    <text evidence="2">Belongs to the ABC transporter superfamily.</text>
</comment>
<name>A0A917SEG5_9ACTN</name>
<evidence type="ECO:0000256" key="5">
    <source>
        <dbReference type="ARBA" id="ARBA00022519"/>
    </source>
</evidence>
<dbReference type="InterPro" id="IPR003593">
    <property type="entry name" value="AAA+_ATPase"/>
</dbReference>
<keyword evidence="7 12" id="KW-0067">ATP-binding</keyword>
<keyword evidence="3" id="KW-0813">Transport</keyword>
<evidence type="ECO:0000256" key="3">
    <source>
        <dbReference type="ARBA" id="ARBA00022448"/>
    </source>
</evidence>
<dbReference type="GO" id="GO:0005886">
    <property type="term" value="C:plasma membrane"/>
    <property type="evidence" value="ECO:0007669"/>
    <property type="project" value="UniProtKB-SubCell"/>
</dbReference>
<evidence type="ECO:0000256" key="9">
    <source>
        <dbReference type="ARBA" id="ARBA00023136"/>
    </source>
</evidence>
<dbReference type="AlphaFoldDB" id="A0A917SEG5"/>
<comment type="subcellular location">
    <subcellularLocation>
        <location evidence="1">Cell membrane</location>
        <topology evidence="1">Peripheral membrane protein</topology>
    </subcellularLocation>
</comment>
<evidence type="ECO:0000313" key="13">
    <source>
        <dbReference type="Proteomes" id="UP000613840"/>
    </source>
</evidence>
<dbReference type="PROSITE" id="PS50893">
    <property type="entry name" value="ABC_TRANSPORTER_2"/>
    <property type="match status" value="1"/>
</dbReference>
<reference evidence="12" key="2">
    <citation type="submission" date="2020-09" db="EMBL/GenBank/DDBJ databases">
        <authorList>
            <person name="Sun Q."/>
            <person name="Zhou Y."/>
        </authorList>
    </citation>
    <scope>NUCLEOTIDE SEQUENCE</scope>
    <source>
        <strain evidence="12">CGMCC 4.7306</strain>
    </source>
</reference>
<sequence>MIDTAAPRHEKNEVFGKDMGMDESVASDERRPLLRIESLKTHFFVDDGPVRAVDGVTLTVPRGKTVCIVGESGCGKSITGRSVMGLVEHPGRVVDGHIWWSPADGDQRSSAGGRNPLRRSRRHAADSDQDAVDLAALDPRGEALRRIRGNEISMVFQEPMASLSPMYTIAEQLIETIRLHRRMSKRDAYRLGVELLTRVGIPRAEQRMNAYSFQLSGGMCQRVMIAIAIACGPKLLIADEPTTALDVTTQARIIDLLAEIQAETDMSMMFITHDLGVVAQIADEVVVMYLGTVVEQGSVEEIFHDPKHPYTRALLASIPKMGVGARKRPETIRGQVPHPLNRPAGCPFHPRCDQAIAGVCDTSEPPTVELPNGRRVRCVLYDRELVTTAAKGDQAVEATSGGTDE</sequence>
<dbReference type="Proteomes" id="UP000613840">
    <property type="component" value="Unassembled WGS sequence"/>
</dbReference>
<dbReference type="NCBIfam" id="TIGR01727">
    <property type="entry name" value="oligo_HPY"/>
    <property type="match status" value="1"/>
</dbReference>
<dbReference type="GO" id="GO:0005524">
    <property type="term" value="F:ATP binding"/>
    <property type="evidence" value="ECO:0007669"/>
    <property type="project" value="UniProtKB-KW"/>
</dbReference>
<dbReference type="InterPro" id="IPR050388">
    <property type="entry name" value="ABC_Ni/Peptide_Import"/>
</dbReference>
<evidence type="ECO:0000256" key="4">
    <source>
        <dbReference type="ARBA" id="ARBA00022475"/>
    </source>
</evidence>
<dbReference type="CDD" id="cd03257">
    <property type="entry name" value="ABC_NikE_OppD_transporters"/>
    <property type="match status" value="1"/>
</dbReference>
<keyword evidence="8" id="KW-1278">Translocase</keyword>
<dbReference type="SMART" id="SM00382">
    <property type="entry name" value="AAA"/>
    <property type="match status" value="1"/>
</dbReference>
<gene>
    <name evidence="12" type="ORF">GCM10011575_33470</name>
</gene>
<evidence type="ECO:0000256" key="2">
    <source>
        <dbReference type="ARBA" id="ARBA00005417"/>
    </source>
</evidence>
<dbReference type="InterPro" id="IPR027417">
    <property type="entry name" value="P-loop_NTPase"/>
</dbReference>
<dbReference type="PROSITE" id="PS00211">
    <property type="entry name" value="ABC_TRANSPORTER_1"/>
    <property type="match status" value="1"/>
</dbReference>
<evidence type="ECO:0000256" key="8">
    <source>
        <dbReference type="ARBA" id="ARBA00022967"/>
    </source>
</evidence>
<evidence type="ECO:0000256" key="10">
    <source>
        <dbReference type="SAM" id="MobiDB-lite"/>
    </source>
</evidence>
<dbReference type="GO" id="GO:0016887">
    <property type="term" value="F:ATP hydrolysis activity"/>
    <property type="evidence" value="ECO:0007669"/>
    <property type="project" value="InterPro"/>
</dbReference>
<evidence type="ECO:0000259" key="11">
    <source>
        <dbReference type="PROSITE" id="PS50893"/>
    </source>
</evidence>
<dbReference type="InterPro" id="IPR013563">
    <property type="entry name" value="Oligopep_ABC_C"/>
</dbReference>
<dbReference type="EMBL" id="BMMZ01000009">
    <property type="protein sequence ID" value="GGL72502.1"/>
    <property type="molecule type" value="Genomic_DNA"/>
</dbReference>
<keyword evidence="4" id="KW-1003">Cell membrane</keyword>
<dbReference type="Gene3D" id="3.40.50.300">
    <property type="entry name" value="P-loop containing nucleotide triphosphate hydrolases"/>
    <property type="match status" value="1"/>
</dbReference>
<reference evidence="12" key="1">
    <citation type="journal article" date="2014" name="Int. J. Syst. Evol. Microbiol.">
        <title>Complete genome sequence of Corynebacterium casei LMG S-19264T (=DSM 44701T), isolated from a smear-ripened cheese.</title>
        <authorList>
            <consortium name="US DOE Joint Genome Institute (JGI-PGF)"/>
            <person name="Walter F."/>
            <person name="Albersmeier A."/>
            <person name="Kalinowski J."/>
            <person name="Ruckert C."/>
        </authorList>
    </citation>
    <scope>NUCLEOTIDE SEQUENCE</scope>
    <source>
        <strain evidence="12">CGMCC 4.7306</strain>
    </source>
</reference>
<dbReference type="PANTHER" id="PTHR43297">
    <property type="entry name" value="OLIGOPEPTIDE TRANSPORT ATP-BINDING PROTEIN APPD"/>
    <property type="match status" value="1"/>
</dbReference>
<accession>A0A917SEG5</accession>
<proteinExistence type="inferred from homology"/>
<evidence type="ECO:0000313" key="12">
    <source>
        <dbReference type="EMBL" id="GGL72502.1"/>
    </source>
</evidence>
<evidence type="ECO:0000256" key="6">
    <source>
        <dbReference type="ARBA" id="ARBA00022741"/>
    </source>
</evidence>
<dbReference type="InterPro" id="IPR003439">
    <property type="entry name" value="ABC_transporter-like_ATP-bd"/>
</dbReference>
<dbReference type="GO" id="GO:0015833">
    <property type="term" value="P:peptide transport"/>
    <property type="evidence" value="ECO:0007669"/>
    <property type="project" value="InterPro"/>
</dbReference>
<evidence type="ECO:0000256" key="1">
    <source>
        <dbReference type="ARBA" id="ARBA00004202"/>
    </source>
</evidence>
<dbReference type="PANTHER" id="PTHR43297:SF14">
    <property type="entry name" value="ATPASE AAA-TYPE CORE DOMAIN-CONTAINING PROTEIN"/>
    <property type="match status" value="1"/>
</dbReference>
<dbReference type="InterPro" id="IPR017871">
    <property type="entry name" value="ABC_transporter-like_CS"/>
</dbReference>
<keyword evidence="5" id="KW-0997">Cell inner membrane</keyword>
<organism evidence="12 13">
    <name type="scientific">Microlunatus endophyticus</name>
    <dbReference type="NCBI Taxonomy" id="1716077"/>
    <lineage>
        <taxon>Bacteria</taxon>
        <taxon>Bacillati</taxon>
        <taxon>Actinomycetota</taxon>
        <taxon>Actinomycetes</taxon>
        <taxon>Propionibacteriales</taxon>
        <taxon>Propionibacteriaceae</taxon>
        <taxon>Microlunatus</taxon>
    </lineage>
</organism>
<dbReference type="SUPFAM" id="SSF52540">
    <property type="entry name" value="P-loop containing nucleoside triphosphate hydrolases"/>
    <property type="match status" value="1"/>
</dbReference>
<evidence type="ECO:0000256" key="7">
    <source>
        <dbReference type="ARBA" id="ARBA00022840"/>
    </source>
</evidence>
<dbReference type="Pfam" id="PF08352">
    <property type="entry name" value="oligo_HPY"/>
    <property type="match status" value="1"/>
</dbReference>
<protein>
    <submittedName>
        <fullName evidence="12">Dipeptide/oligopeptide/nickel ABC transporter ATP-binding protein</fullName>
    </submittedName>
</protein>
<feature type="region of interest" description="Disordered" evidence="10">
    <location>
        <begin position="104"/>
        <end position="129"/>
    </location>
</feature>